<keyword evidence="7 12" id="KW-0769">Symport</keyword>
<comment type="catalytic activity">
    <reaction evidence="12">
        <text>K(+)(in) + H(+)(in) = K(+)(out) + H(+)(out)</text>
        <dbReference type="Rhea" id="RHEA:28490"/>
        <dbReference type="ChEBI" id="CHEBI:15378"/>
        <dbReference type="ChEBI" id="CHEBI:29103"/>
    </reaction>
</comment>
<accession>A0A090AMD6</accession>
<dbReference type="InterPro" id="IPR003855">
    <property type="entry name" value="K+_transporter"/>
</dbReference>
<dbReference type="EMBL" id="AP014633">
    <property type="protein sequence ID" value="BAP56375.1"/>
    <property type="molecule type" value="Genomic_DNA"/>
</dbReference>
<evidence type="ECO:0000256" key="5">
    <source>
        <dbReference type="ARBA" id="ARBA00022538"/>
    </source>
</evidence>
<feature type="transmembrane region" description="Helical" evidence="12">
    <location>
        <begin position="426"/>
        <end position="447"/>
    </location>
</feature>
<feature type="transmembrane region" description="Helical" evidence="12">
    <location>
        <begin position="175"/>
        <end position="196"/>
    </location>
</feature>
<evidence type="ECO:0000259" key="13">
    <source>
        <dbReference type="Pfam" id="PF02705"/>
    </source>
</evidence>
<reference evidence="15 16" key="1">
    <citation type="journal article" date="2014" name="ISME J.">
        <title>Ecophysiology of Thioploca ingrica as revealed by the complete genome sequence supplemented with proteomic evidence.</title>
        <authorList>
            <person name="Kojima H."/>
            <person name="Ogura Y."/>
            <person name="Yamamoto N."/>
            <person name="Togashi T."/>
            <person name="Mori H."/>
            <person name="Watanabe T."/>
            <person name="Nemoto F."/>
            <person name="Kurokawa K."/>
            <person name="Hayashi T."/>
            <person name="Fukui M."/>
        </authorList>
    </citation>
    <scope>NUCLEOTIDE SEQUENCE [LARGE SCALE GENOMIC DNA]</scope>
</reference>
<evidence type="ECO:0000256" key="2">
    <source>
        <dbReference type="ARBA" id="ARBA00007019"/>
    </source>
</evidence>
<dbReference type="Pfam" id="PF22776">
    <property type="entry name" value="K_trans_C"/>
    <property type="match status" value="1"/>
</dbReference>
<evidence type="ECO:0000256" key="6">
    <source>
        <dbReference type="ARBA" id="ARBA00022692"/>
    </source>
</evidence>
<evidence type="ECO:0000256" key="9">
    <source>
        <dbReference type="ARBA" id="ARBA00022989"/>
    </source>
</evidence>
<comment type="similarity">
    <text evidence="2 12">Belongs to the HAK/KUP transporter (TC 2.A.72) family.</text>
</comment>
<dbReference type="GO" id="GO:0005886">
    <property type="term" value="C:plasma membrane"/>
    <property type="evidence" value="ECO:0007669"/>
    <property type="project" value="UniProtKB-SubCell"/>
</dbReference>
<evidence type="ECO:0000256" key="1">
    <source>
        <dbReference type="ARBA" id="ARBA00004141"/>
    </source>
</evidence>
<evidence type="ECO:0000259" key="14">
    <source>
        <dbReference type="Pfam" id="PF22776"/>
    </source>
</evidence>
<dbReference type="HOGENOM" id="CLU_008142_4_2_6"/>
<feature type="domain" description="K+ potassium transporter integral membrane" evidence="13">
    <location>
        <begin position="18"/>
        <end position="469"/>
    </location>
</feature>
<evidence type="ECO:0000256" key="11">
    <source>
        <dbReference type="ARBA" id="ARBA00023136"/>
    </source>
</evidence>
<evidence type="ECO:0000313" key="16">
    <source>
        <dbReference type="Proteomes" id="UP000031623"/>
    </source>
</evidence>
<evidence type="ECO:0000313" key="15">
    <source>
        <dbReference type="EMBL" id="BAP56375.1"/>
    </source>
</evidence>
<gene>
    <name evidence="12" type="primary">kup</name>
    <name evidence="15" type="ORF">THII_2078</name>
</gene>
<dbReference type="HAMAP" id="MF_01522">
    <property type="entry name" value="Kup"/>
    <property type="match status" value="1"/>
</dbReference>
<sequence>MNLIKNSTQEHHKLVGLILGTIGVVYGDIGTSPLYTMKEVFGGSHSVPLTPANILGVLSLVFWALIIVVSVKYVVFIMRADNQGEGGIMAMLALLQRATTDTPRLGLFLTVLGIFGAALFYGDGMITPAISVLSAVEGLKVAAPSLNPMIVPLSLIILVALFSLQSKGTTSVGNLFGPIMVLWFIIIALLGILSIIQSPEVLQAFNPFYALNFFIINKTEGFLALGAVVLAITGAEALYADMGHFGKYPIRLSWFLLVLPALLLNYFGQGALLLREPQSVQNPFYLLAPTWAIYPMILLATAATIIASQAVISGAFSITRQAIQLGYLPRMEIRHTSSQERGQIYIPFINWTLLLGIITLVLGFQSSSQLASAYGIAVTGTMVIDTILGFVVVQRLWQWNPVVIIFGLICFLTVELAFLGANSVKIIHGGWFPLVIGLVVFTLLATWKKGRKLLRDRLQAEAIVLEPFLANLESDYLLRVPGTAVFLNAQIDMVPHALLHNLAHNKVLHERVIFLTVVIEEIPYVPVKNRIEMNNLDKDFFRIIIHYGFKEEPSIPKALSLWSTYNNYPFNMLETSFFLNRETLIPTSLEQMPLWQKKLFVWMSRNAQSAMRFFRIPTNRVIELGSQVEL</sequence>
<evidence type="ECO:0000256" key="3">
    <source>
        <dbReference type="ARBA" id="ARBA00022448"/>
    </source>
</evidence>
<dbReference type="Pfam" id="PF02705">
    <property type="entry name" value="K_trans"/>
    <property type="match status" value="1"/>
</dbReference>
<feature type="transmembrane region" description="Helical" evidence="12">
    <location>
        <begin position="105"/>
        <end position="122"/>
    </location>
</feature>
<dbReference type="GO" id="GO:0015079">
    <property type="term" value="F:potassium ion transmembrane transporter activity"/>
    <property type="evidence" value="ECO:0007669"/>
    <property type="project" value="UniProtKB-UniRule"/>
</dbReference>
<keyword evidence="10 12" id="KW-0406">Ion transport</keyword>
<keyword evidence="3 12" id="KW-0813">Transport</keyword>
<dbReference type="Proteomes" id="UP000031623">
    <property type="component" value="Chromosome"/>
</dbReference>
<name>A0A090AMD6_9GAMM</name>
<dbReference type="PANTHER" id="PTHR30540:SF79">
    <property type="entry name" value="LOW AFFINITY POTASSIUM TRANSPORT SYSTEM PROTEIN KUP"/>
    <property type="match status" value="1"/>
</dbReference>
<keyword evidence="5 12" id="KW-0633">Potassium transport</keyword>
<feature type="transmembrane region" description="Helical" evidence="12">
    <location>
        <begin position="142"/>
        <end position="163"/>
    </location>
</feature>
<evidence type="ECO:0000256" key="4">
    <source>
        <dbReference type="ARBA" id="ARBA00022475"/>
    </source>
</evidence>
<evidence type="ECO:0000256" key="8">
    <source>
        <dbReference type="ARBA" id="ARBA00022958"/>
    </source>
</evidence>
<dbReference type="AlphaFoldDB" id="A0A090AMD6"/>
<dbReference type="InterPro" id="IPR023051">
    <property type="entry name" value="Kup"/>
</dbReference>
<comment type="caution">
    <text evidence="12">Lacks conserved residue(s) required for the propagation of feature annotation.</text>
</comment>
<keyword evidence="16" id="KW-1185">Reference proteome</keyword>
<keyword evidence="9 12" id="KW-1133">Transmembrane helix</keyword>
<protein>
    <recommendedName>
        <fullName evidence="12">Probable potassium transport system protein Kup</fullName>
    </recommendedName>
</protein>
<feature type="transmembrane region" description="Helical" evidence="12">
    <location>
        <begin position="292"/>
        <end position="323"/>
    </location>
</feature>
<dbReference type="InterPro" id="IPR053952">
    <property type="entry name" value="K_trans_C"/>
</dbReference>
<evidence type="ECO:0000256" key="7">
    <source>
        <dbReference type="ARBA" id="ARBA00022847"/>
    </source>
</evidence>
<feature type="transmembrane region" description="Helical" evidence="12">
    <location>
        <begin position="344"/>
        <end position="365"/>
    </location>
</feature>
<feature type="domain" description="K+ potassium transporter C-terminal" evidence="14">
    <location>
        <begin position="481"/>
        <end position="630"/>
    </location>
</feature>
<evidence type="ECO:0000256" key="10">
    <source>
        <dbReference type="ARBA" id="ARBA00023065"/>
    </source>
</evidence>
<comment type="subcellular location">
    <subcellularLocation>
        <location evidence="12">Cell membrane</location>
        <topology evidence="12">Multi-pass membrane protein</topology>
    </subcellularLocation>
    <subcellularLocation>
        <location evidence="1">Membrane</location>
        <topology evidence="1">Multi-pass membrane protein</topology>
    </subcellularLocation>
</comment>
<keyword evidence="4 12" id="KW-1003">Cell membrane</keyword>
<keyword evidence="6 12" id="KW-0812">Transmembrane</keyword>
<dbReference type="InterPro" id="IPR053951">
    <property type="entry name" value="K_trans_N"/>
</dbReference>
<dbReference type="STRING" id="40754.THII_2078"/>
<feature type="transmembrane region" description="Helical" evidence="12">
    <location>
        <begin position="51"/>
        <end position="75"/>
    </location>
</feature>
<feature type="transmembrane region" description="Helical" evidence="12">
    <location>
        <begin position="399"/>
        <end position="420"/>
    </location>
</feature>
<dbReference type="KEGG" id="tig:THII_2078"/>
<keyword evidence="11 12" id="KW-0472">Membrane</keyword>
<evidence type="ECO:0000256" key="12">
    <source>
        <dbReference type="HAMAP-Rule" id="MF_01522"/>
    </source>
</evidence>
<organism evidence="15 16">
    <name type="scientific">Thioploca ingrica</name>
    <dbReference type="NCBI Taxonomy" id="40754"/>
    <lineage>
        <taxon>Bacteria</taxon>
        <taxon>Pseudomonadati</taxon>
        <taxon>Pseudomonadota</taxon>
        <taxon>Gammaproteobacteria</taxon>
        <taxon>Thiotrichales</taxon>
        <taxon>Thiotrichaceae</taxon>
        <taxon>Thioploca</taxon>
    </lineage>
</organism>
<dbReference type="PANTHER" id="PTHR30540">
    <property type="entry name" value="OSMOTIC STRESS POTASSIUM TRANSPORTER"/>
    <property type="match status" value="1"/>
</dbReference>
<comment type="function">
    <text evidence="12">Transport of potassium into the cell. Likely operates as a K(+):H(+) symporter.</text>
</comment>
<feature type="transmembrane region" description="Helical" evidence="12">
    <location>
        <begin position="371"/>
        <end position="392"/>
    </location>
</feature>
<dbReference type="GO" id="GO:0015293">
    <property type="term" value="F:symporter activity"/>
    <property type="evidence" value="ECO:0007669"/>
    <property type="project" value="UniProtKB-UniRule"/>
</dbReference>
<feature type="transmembrane region" description="Helical" evidence="12">
    <location>
        <begin position="252"/>
        <end position="272"/>
    </location>
</feature>
<keyword evidence="8 12" id="KW-0630">Potassium</keyword>
<proteinExistence type="inferred from homology"/>